<name>A0A9X6ZC11_BACCE</name>
<proteinExistence type="predicted"/>
<evidence type="ECO:0000256" key="2">
    <source>
        <dbReference type="ARBA" id="ARBA00022485"/>
    </source>
</evidence>
<dbReference type="Pfam" id="PF13186">
    <property type="entry name" value="SPASM"/>
    <property type="match status" value="1"/>
</dbReference>
<dbReference type="GO" id="GO:0003824">
    <property type="term" value="F:catalytic activity"/>
    <property type="evidence" value="ECO:0007669"/>
    <property type="project" value="InterPro"/>
</dbReference>
<keyword evidence="2" id="KW-0004">4Fe-4S</keyword>
<protein>
    <submittedName>
        <fullName evidence="7">Uncharacterized protein</fullName>
    </submittedName>
</protein>
<evidence type="ECO:0000313" key="8">
    <source>
        <dbReference type="Proteomes" id="UP000220210"/>
    </source>
</evidence>
<dbReference type="CDD" id="cd01335">
    <property type="entry name" value="Radical_SAM"/>
    <property type="match status" value="1"/>
</dbReference>
<dbReference type="EMBL" id="NTSO01000035">
    <property type="protein sequence ID" value="PFF40809.1"/>
    <property type="molecule type" value="Genomic_DNA"/>
</dbReference>
<accession>A0A9X6ZC11</accession>
<sequence>MRISKQVVTSKYLVFLKNIGCEDLILQNLLTTKNFDLQKININLLRECLNPTDLDILKGKYGEKIVDDYIAEKLLLDQELVWEQLNIKQVQIEINSDCNLKCRFCPVSLEPKPKRVMSMEIFQEIIKKVSTIKTLENVTFSSFNEPLFDPYFKERIEILSSKGIKLRLMTNASYLLDEHVNLLKKSKVIDFIKINLPSVDKHEYIRLTGSDSLTYQKVIHNINKLISTGLEIRIAVNGTKKEIQNNIKEICETFHQIPIDKIISQNTLDRAGSIKNEYHQNVNIEGQLSGWCFRPLTWLVFTVKGDIVLCANDYYEKHIYGNILDGEITDILNSERAKNIRKQVYGEMNAGNDFICRNCIYMKRGALFRRFNPLINNV</sequence>
<organism evidence="7 8">
    <name type="scientific">Bacillus cereus</name>
    <dbReference type="NCBI Taxonomy" id="1396"/>
    <lineage>
        <taxon>Bacteria</taxon>
        <taxon>Bacillati</taxon>
        <taxon>Bacillota</taxon>
        <taxon>Bacilli</taxon>
        <taxon>Bacillales</taxon>
        <taxon>Bacillaceae</taxon>
        <taxon>Bacillus</taxon>
        <taxon>Bacillus cereus group</taxon>
    </lineage>
</organism>
<dbReference type="CDD" id="cd21109">
    <property type="entry name" value="SPASM"/>
    <property type="match status" value="1"/>
</dbReference>
<dbReference type="InterPro" id="IPR050377">
    <property type="entry name" value="Radical_SAM_PqqE_MftC-like"/>
</dbReference>
<dbReference type="SFLD" id="SFLDG01387">
    <property type="entry name" value="BtrN-like_SPASM_domain_contain"/>
    <property type="match status" value="1"/>
</dbReference>
<reference evidence="7 8" key="1">
    <citation type="submission" date="2017-09" db="EMBL/GenBank/DDBJ databases">
        <title>Large-scale bioinformatics analysis of Bacillus genomes uncovers conserved roles of natural products in bacterial physiology.</title>
        <authorList>
            <consortium name="Agbiome Team Llc"/>
            <person name="Bleich R.M."/>
            <person name="Kirk G.J."/>
            <person name="Santa Maria K.C."/>
            <person name="Allen S.E."/>
            <person name="Farag S."/>
            <person name="Shank E.A."/>
            <person name="Bowers A."/>
        </authorList>
    </citation>
    <scope>NUCLEOTIDE SEQUENCE [LARGE SCALE GENOMIC DNA]</scope>
    <source>
        <strain evidence="7 8">AFS020204</strain>
    </source>
</reference>
<dbReference type="PANTHER" id="PTHR11228:SF7">
    <property type="entry name" value="PQQA PEPTIDE CYCLASE"/>
    <property type="match status" value="1"/>
</dbReference>
<dbReference type="GO" id="GO:0046872">
    <property type="term" value="F:metal ion binding"/>
    <property type="evidence" value="ECO:0007669"/>
    <property type="project" value="UniProtKB-KW"/>
</dbReference>
<keyword evidence="6" id="KW-0411">Iron-sulfur</keyword>
<evidence type="ECO:0000256" key="5">
    <source>
        <dbReference type="ARBA" id="ARBA00023004"/>
    </source>
</evidence>
<dbReference type="SUPFAM" id="SSF102114">
    <property type="entry name" value="Radical SAM enzymes"/>
    <property type="match status" value="1"/>
</dbReference>
<evidence type="ECO:0000256" key="6">
    <source>
        <dbReference type="ARBA" id="ARBA00023014"/>
    </source>
</evidence>
<dbReference type="InterPro" id="IPR058240">
    <property type="entry name" value="rSAM_sf"/>
</dbReference>
<evidence type="ECO:0000256" key="1">
    <source>
        <dbReference type="ARBA" id="ARBA00001966"/>
    </source>
</evidence>
<dbReference type="Pfam" id="PF04055">
    <property type="entry name" value="Radical_SAM"/>
    <property type="match status" value="1"/>
</dbReference>
<gene>
    <name evidence="7" type="ORF">CN357_32800</name>
</gene>
<keyword evidence="5" id="KW-0408">Iron</keyword>
<comment type="caution">
    <text evidence="7">The sequence shown here is derived from an EMBL/GenBank/DDBJ whole genome shotgun (WGS) entry which is preliminary data.</text>
</comment>
<evidence type="ECO:0000313" key="7">
    <source>
        <dbReference type="EMBL" id="PFF40809.1"/>
    </source>
</evidence>
<evidence type="ECO:0000256" key="3">
    <source>
        <dbReference type="ARBA" id="ARBA00022691"/>
    </source>
</evidence>
<keyword evidence="4" id="KW-0479">Metal-binding</keyword>
<dbReference type="InterPro" id="IPR013785">
    <property type="entry name" value="Aldolase_TIM"/>
</dbReference>
<keyword evidence="3" id="KW-0949">S-adenosyl-L-methionine</keyword>
<dbReference type="InterPro" id="IPR034391">
    <property type="entry name" value="AdoMet-like_SPASM_containing"/>
</dbReference>
<dbReference type="SFLD" id="SFLDG01067">
    <property type="entry name" value="SPASM/twitch_domain_containing"/>
    <property type="match status" value="1"/>
</dbReference>
<dbReference type="GO" id="GO:0051536">
    <property type="term" value="F:iron-sulfur cluster binding"/>
    <property type="evidence" value="ECO:0007669"/>
    <property type="project" value="UniProtKB-KW"/>
</dbReference>
<dbReference type="RefSeq" id="WP_087947730.1">
    <property type="nucleotide sequence ID" value="NZ_CP115306.1"/>
</dbReference>
<dbReference type="PROSITE" id="PS51918">
    <property type="entry name" value="RADICAL_SAM"/>
    <property type="match status" value="1"/>
</dbReference>
<comment type="cofactor">
    <cofactor evidence="1">
        <name>[4Fe-4S] cluster</name>
        <dbReference type="ChEBI" id="CHEBI:49883"/>
    </cofactor>
</comment>
<dbReference type="InterPro" id="IPR023885">
    <property type="entry name" value="4Fe4S-binding_SPASM_dom"/>
</dbReference>
<dbReference type="PANTHER" id="PTHR11228">
    <property type="entry name" value="RADICAL SAM DOMAIN PROTEIN"/>
    <property type="match status" value="1"/>
</dbReference>
<evidence type="ECO:0000256" key="4">
    <source>
        <dbReference type="ARBA" id="ARBA00022723"/>
    </source>
</evidence>
<dbReference type="InterPro" id="IPR007197">
    <property type="entry name" value="rSAM"/>
</dbReference>
<dbReference type="SFLD" id="SFLDS00029">
    <property type="entry name" value="Radical_SAM"/>
    <property type="match status" value="1"/>
</dbReference>
<dbReference type="AlphaFoldDB" id="A0A9X6ZC11"/>
<dbReference type="Gene3D" id="3.20.20.70">
    <property type="entry name" value="Aldolase class I"/>
    <property type="match status" value="1"/>
</dbReference>
<dbReference type="Proteomes" id="UP000220210">
    <property type="component" value="Unassembled WGS sequence"/>
</dbReference>